<feature type="signal peptide" evidence="1">
    <location>
        <begin position="1"/>
        <end position="17"/>
    </location>
</feature>
<dbReference type="AlphaFoldDB" id="A0AAN6TWM6"/>
<reference evidence="2" key="1">
    <citation type="journal article" date="2023" name="Mol. Phylogenet. Evol.">
        <title>Genome-scale phylogeny and comparative genomics of the fungal order Sordariales.</title>
        <authorList>
            <person name="Hensen N."/>
            <person name="Bonometti L."/>
            <person name="Westerberg I."/>
            <person name="Brannstrom I.O."/>
            <person name="Guillou S."/>
            <person name="Cros-Aarteil S."/>
            <person name="Calhoun S."/>
            <person name="Haridas S."/>
            <person name="Kuo A."/>
            <person name="Mondo S."/>
            <person name="Pangilinan J."/>
            <person name="Riley R."/>
            <person name="LaButti K."/>
            <person name="Andreopoulos B."/>
            <person name="Lipzen A."/>
            <person name="Chen C."/>
            <person name="Yan M."/>
            <person name="Daum C."/>
            <person name="Ng V."/>
            <person name="Clum A."/>
            <person name="Steindorff A."/>
            <person name="Ohm R.A."/>
            <person name="Martin F."/>
            <person name="Silar P."/>
            <person name="Natvig D.O."/>
            <person name="Lalanne C."/>
            <person name="Gautier V."/>
            <person name="Ament-Velasquez S.L."/>
            <person name="Kruys A."/>
            <person name="Hutchinson M.I."/>
            <person name="Powell A.J."/>
            <person name="Barry K."/>
            <person name="Miller A.N."/>
            <person name="Grigoriev I.V."/>
            <person name="Debuchy R."/>
            <person name="Gladieux P."/>
            <person name="Hiltunen Thoren M."/>
            <person name="Johannesson H."/>
        </authorList>
    </citation>
    <scope>NUCLEOTIDE SEQUENCE</scope>
    <source>
        <strain evidence="2">CBS 731.68</strain>
    </source>
</reference>
<gene>
    <name evidence="2" type="ORF">N657DRAFT_681940</name>
</gene>
<evidence type="ECO:0000313" key="2">
    <source>
        <dbReference type="EMBL" id="KAK4122128.1"/>
    </source>
</evidence>
<dbReference type="RefSeq" id="XP_062645899.1">
    <property type="nucleotide sequence ID" value="XM_062796440.1"/>
</dbReference>
<keyword evidence="1" id="KW-0732">Signal</keyword>
<protein>
    <submittedName>
        <fullName evidence="2">Uncharacterized protein</fullName>
    </submittedName>
</protein>
<feature type="chain" id="PRO_5042944248" evidence="1">
    <location>
        <begin position="18"/>
        <end position="158"/>
    </location>
</feature>
<keyword evidence="3" id="KW-1185">Reference proteome</keyword>
<accession>A0AAN6TWM6</accession>
<proteinExistence type="predicted"/>
<dbReference type="Proteomes" id="UP001302602">
    <property type="component" value="Unassembled WGS sequence"/>
</dbReference>
<name>A0AAN6TWM6_9PEZI</name>
<dbReference type="EMBL" id="MU853231">
    <property type="protein sequence ID" value="KAK4122128.1"/>
    <property type="molecule type" value="Genomic_DNA"/>
</dbReference>
<evidence type="ECO:0000313" key="3">
    <source>
        <dbReference type="Proteomes" id="UP001302602"/>
    </source>
</evidence>
<reference evidence="2" key="2">
    <citation type="submission" date="2023-05" db="EMBL/GenBank/DDBJ databases">
        <authorList>
            <consortium name="Lawrence Berkeley National Laboratory"/>
            <person name="Steindorff A."/>
            <person name="Hensen N."/>
            <person name="Bonometti L."/>
            <person name="Westerberg I."/>
            <person name="Brannstrom I.O."/>
            <person name="Guillou S."/>
            <person name="Cros-Aarteil S."/>
            <person name="Calhoun S."/>
            <person name="Haridas S."/>
            <person name="Kuo A."/>
            <person name="Mondo S."/>
            <person name="Pangilinan J."/>
            <person name="Riley R."/>
            <person name="Labutti K."/>
            <person name="Andreopoulos B."/>
            <person name="Lipzen A."/>
            <person name="Chen C."/>
            <person name="Yanf M."/>
            <person name="Daum C."/>
            <person name="Ng V."/>
            <person name="Clum A."/>
            <person name="Ohm R."/>
            <person name="Martin F."/>
            <person name="Silar P."/>
            <person name="Natvig D."/>
            <person name="Lalanne C."/>
            <person name="Gautier V."/>
            <person name="Ament-Velasquez S.L."/>
            <person name="Kruys A."/>
            <person name="Hutchinson M.I."/>
            <person name="Powell A.J."/>
            <person name="Barry K."/>
            <person name="Miller A.N."/>
            <person name="Grigoriev I.V."/>
            <person name="Debuchy R."/>
            <person name="Gladieux P."/>
            <person name="Thoren M.H."/>
            <person name="Johannesson H."/>
        </authorList>
    </citation>
    <scope>NUCLEOTIDE SEQUENCE</scope>
    <source>
        <strain evidence="2">CBS 731.68</strain>
    </source>
</reference>
<dbReference type="GeneID" id="87833208"/>
<organism evidence="2 3">
    <name type="scientific">Parathielavia appendiculata</name>
    <dbReference type="NCBI Taxonomy" id="2587402"/>
    <lineage>
        <taxon>Eukaryota</taxon>
        <taxon>Fungi</taxon>
        <taxon>Dikarya</taxon>
        <taxon>Ascomycota</taxon>
        <taxon>Pezizomycotina</taxon>
        <taxon>Sordariomycetes</taxon>
        <taxon>Sordariomycetidae</taxon>
        <taxon>Sordariales</taxon>
        <taxon>Chaetomiaceae</taxon>
        <taxon>Parathielavia</taxon>
    </lineage>
</organism>
<sequence length="158" mass="17170">MISIILLLLSSHHVAFGGLLAGDSGCITSSKQPNPVDCHQLISAFSQNDASGYITLEGRQILEMAVGTCAGTLFNKQSTKARVNTGTLAFDMTNKVYNQCVINGMWGRSETDQYSIHIWYLDPKDARSPFRHNAWSTNNVALPAKHKRGAAGTTSINN</sequence>
<evidence type="ECO:0000256" key="1">
    <source>
        <dbReference type="SAM" id="SignalP"/>
    </source>
</evidence>
<comment type="caution">
    <text evidence="2">The sequence shown here is derived from an EMBL/GenBank/DDBJ whole genome shotgun (WGS) entry which is preliminary data.</text>
</comment>